<reference evidence="3 5" key="2">
    <citation type="journal article" date="2013" name="Nature">
        <title>Insights into bilaterian evolution from three spiralian genomes.</title>
        <authorList>
            <person name="Simakov O."/>
            <person name="Marletaz F."/>
            <person name="Cho S.J."/>
            <person name="Edsinger-Gonzales E."/>
            <person name="Havlak P."/>
            <person name="Hellsten U."/>
            <person name="Kuo D.H."/>
            <person name="Larsson T."/>
            <person name="Lv J."/>
            <person name="Arendt D."/>
            <person name="Savage R."/>
            <person name="Osoegawa K."/>
            <person name="de Jong P."/>
            <person name="Grimwood J."/>
            <person name="Chapman J.A."/>
            <person name="Shapiro H."/>
            <person name="Aerts A."/>
            <person name="Otillar R.P."/>
            <person name="Terry A.Y."/>
            <person name="Boore J.L."/>
            <person name="Grigoriev I.V."/>
            <person name="Lindberg D.R."/>
            <person name="Seaver E.C."/>
            <person name="Weisblat D.A."/>
            <person name="Putnam N.H."/>
            <person name="Rokhsar D.S."/>
        </authorList>
    </citation>
    <scope>NUCLEOTIDE SEQUENCE</scope>
</reference>
<feature type="compositionally biased region" description="Low complexity" evidence="2">
    <location>
        <begin position="880"/>
        <end position="911"/>
    </location>
</feature>
<dbReference type="EnsemblMetazoa" id="HelroT169709">
    <property type="protein sequence ID" value="HelroP169709"/>
    <property type="gene ID" value="HelroG169709"/>
</dbReference>
<dbReference type="EMBL" id="AMQM01003359">
    <property type="status" value="NOT_ANNOTATED_CDS"/>
    <property type="molecule type" value="Genomic_DNA"/>
</dbReference>
<feature type="region of interest" description="Disordered" evidence="2">
    <location>
        <begin position="880"/>
        <end position="939"/>
    </location>
</feature>
<evidence type="ECO:0000313" key="3">
    <source>
        <dbReference type="EMBL" id="ESO07991.1"/>
    </source>
</evidence>
<feature type="compositionally biased region" description="Low complexity" evidence="2">
    <location>
        <begin position="919"/>
        <end position="933"/>
    </location>
</feature>
<feature type="coiled-coil region" evidence="1">
    <location>
        <begin position="475"/>
        <end position="554"/>
    </location>
</feature>
<accession>T1F292</accession>
<name>T1F292_HELRO</name>
<feature type="compositionally biased region" description="Polar residues" evidence="2">
    <location>
        <begin position="28"/>
        <end position="40"/>
    </location>
</feature>
<dbReference type="eggNOG" id="KOG4725">
    <property type="taxonomic scope" value="Eukaryota"/>
</dbReference>
<dbReference type="EMBL" id="KB096134">
    <property type="protein sequence ID" value="ESO07991.1"/>
    <property type="molecule type" value="Genomic_DNA"/>
</dbReference>
<feature type="region of interest" description="Disordered" evidence="2">
    <location>
        <begin position="796"/>
        <end position="868"/>
    </location>
</feature>
<sequence length="992" mass="111477">MQCKSSKLASLFEADDTNIDQTSTKDLLTYTAPKNSNKPSDTSKDKVLSSTQLSSSASSSSSSSSSSSVLGTFICHCYKLLVHVQANNYVSFFDQQNNSWSILFDRLEDVNNFVRQVCLAKLLCAIDVSTRVIAQDIVQGEGHSIKEGDLVKFIVKKYRVTLNPGVKVGELVEKVEKKKNVKLKVKTGGEVIRLEGKKDADEEYDESLMSYCVGMNVGGAKLIASRDPNNAISLFELSILKVKYPSHGKATDSESTCSEFSNIEDVETDTAAATAATAAATATTDHSLHTVADGNNTETKLDRNIINSNPQQQKPHMDLQQNQVLPANDATEVTATITTTSNLPMTTTPLPAANKSTTTASTNIPTTTLATASAAAVSRPDVPCKPISPLVNQYHRMDAQQFTDPNMMVVLMTMLVDIKQLNNEIKTYSVKSVDKVELLSDQVKQLTEHYQRQATSSSSFLSSSSSSSPLNCSEVVAMQQSIAKIFNENERLKEEIEEKKEKLFTLSEKFNKVLDLNQKLMENNLDSNELNVKLRQLIDEKEALTIKLETSDEKLLEHQSEFEREIEARDTQICELKKKVDELESSKVKCQVEFECQLLAVRQSNQLEINRLANELAFREEKFEHERLQMKVEYDSLISSLRETIMKQKMVSYSNKRDHHDDDAGNDDDVIEEGGNSDYVKLKNDYDVTVKQLENTQRKYDQLKLKSKEMASTYDDVISQMEDDNSLKTKKIMSQVYKRLKCQIVPDLNYSGNHILSLALDVIKNTTLELIDEKKVDGRSVQTQLQQHQQQQQQQQNTLQQNLQKFSEQNSRQQQYQQQQLQEEQINNDNNDINITEGYASKSDRPQGNINSSADDFKDNNVNSDSDDINKCNFIIVDSKSNNSNKDDNNNNNNCSNNDNNDNNHNNTNINNDDDNNDDSNNSSNNNANDDTNIPAKESETININKNINTNDNINKKDNINTNIINNKVLTTFNYNDGPPPFGDDDEEKEDD</sequence>
<dbReference type="STRING" id="6412.T1F292"/>
<feature type="coiled-coil region" evidence="1">
    <location>
        <begin position="679"/>
        <end position="713"/>
    </location>
</feature>
<evidence type="ECO:0000256" key="2">
    <source>
        <dbReference type="SAM" id="MobiDB-lite"/>
    </source>
</evidence>
<feature type="region of interest" description="Disordered" evidence="2">
    <location>
        <begin position="342"/>
        <end position="361"/>
    </location>
</feature>
<dbReference type="AlphaFoldDB" id="T1F292"/>
<dbReference type="Proteomes" id="UP000015101">
    <property type="component" value="Unassembled WGS sequence"/>
</dbReference>
<dbReference type="RefSeq" id="XP_009013780.1">
    <property type="nucleotide sequence ID" value="XM_009015532.1"/>
</dbReference>
<dbReference type="GeneID" id="20202942"/>
<dbReference type="PANTHER" id="PTHR44927">
    <property type="entry name" value="FK506-BINDING PROTEIN 15"/>
    <property type="match status" value="1"/>
</dbReference>
<feature type="compositionally biased region" description="Low complexity" evidence="2">
    <location>
        <begin position="796"/>
        <end position="835"/>
    </location>
</feature>
<dbReference type="CTD" id="20202942"/>
<reference evidence="5" key="1">
    <citation type="submission" date="2012-12" db="EMBL/GenBank/DDBJ databases">
        <authorList>
            <person name="Hellsten U."/>
            <person name="Grimwood J."/>
            <person name="Chapman J.A."/>
            <person name="Shapiro H."/>
            <person name="Aerts A."/>
            <person name="Otillar R.P."/>
            <person name="Terry A.Y."/>
            <person name="Boore J.L."/>
            <person name="Simakov O."/>
            <person name="Marletaz F."/>
            <person name="Cho S.-J."/>
            <person name="Edsinger-Gonzales E."/>
            <person name="Havlak P."/>
            <person name="Kuo D.-H."/>
            <person name="Larsson T."/>
            <person name="Lv J."/>
            <person name="Arendt D."/>
            <person name="Savage R."/>
            <person name="Osoegawa K."/>
            <person name="de Jong P."/>
            <person name="Lindberg D.R."/>
            <person name="Seaver E.C."/>
            <person name="Weisblat D.A."/>
            <person name="Putnam N.H."/>
            <person name="Grigoriev I.V."/>
            <person name="Rokhsar D.S."/>
        </authorList>
    </citation>
    <scope>NUCLEOTIDE SEQUENCE</scope>
</reference>
<dbReference type="OMA" id="VALKAHY"/>
<keyword evidence="1" id="KW-0175">Coiled coil</keyword>
<dbReference type="PANTHER" id="PTHR44927:SF1">
    <property type="entry name" value="FK506-BINDING PROTEIN 15"/>
    <property type="match status" value="1"/>
</dbReference>
<gene>
    <name evidence="4" type="primary">20202942</name>
    <name evidence="3" type="ORF">HELRODRAFT_169709</name>
</gene>
<protein>
    <submittedName>
        <fullName evidence="3 4">Uncharacterized protein</fullName>
    </submittedName>
</protein>
<dbReference type="HOGENOM" id="CLU_301330_0_0_1"/>
<evidence type="ECO:0000313" key="5">
    <source>
        <dbReference type="Proteomes" id="UP000015101"/>
    </source>
</evidence>
<reference evidence="4" key="3">
    <citation type="submission" date="2015-06" db="UniProtKB">
        <authorList>
            <consortium name="EnsemblMetazoa"/>
        </authorList>
    </citation>
    <scope>IDENTIFICATION</scope>
</reference>
<proteinExistence type="predicted"/>
<dbReference type="OrthoDB" id="77911at2759"/>
<organism evidence="4 5">
    <name type="scientific">Helobdella robusta</name>
    <name type="common">Californian leech</name>
    <dbReference type="NCBI Taxonomy" id="6412"/>
    <lineage>
        <taxon>Eukaryota</taxon>
        <taxon>Metazoa</taxon>
        <taxon>Spiralia</taxon>
        <taxon>Lophotrochozoa</taxon>
        <taxon>Annelida</taxon>
        <taxon>Clitellata</taxon>
        <taxon>Hirudinea</taxon>
        <taxon>Rhynchobdellida</taxon>
        <taxon>Glossiphoniidae</taxon>
        <taxon>Helobdella</taxon>
    </lineage>
</organism>
<feature type="region of interest" description="Disordered" evidence="2">
    <location>
        <begin position="28"/>
        <end position="47"/>
    </location>
</feature>
<dbReference type="InParanoid" id="T1F292"/>
<dbReference type="KEGG" id="hro:HELRODRAFT_169709"/>
<keyword evidence="5" id="KW-1185">Reference proteome</keyword>
<evidence type="ECO:0000256" key="1">
    <source>
        <dbReference type="SAM" id="Coils"/>
    </source>
</evidence>
<evidence type="ECO:0000313" key="4">
    <source>
        <dbReference type="EnsemblMetazoa" id="HelroP169709"/>
    </source>
</evidence>